<dbReference type="InterPro" id="IPR043504">
    <property type="entry name" value="Peptidase_S1_PA_chymotrypsin"/>
</dbReference>
<protein>
    <submittedName>
        <fullName evidence="5">Urokinase-type plasminogen activator</fullName>
    </submittedName>
</protein>
<dbReference type="AlphaFoldDB" id="A0A9Q0YGX9"/>
<sequence length="91" mass="9932">MLLPLQGDSGGPLYCTNIKSGEHELVGIVSYGVSECMPSTLGVYTRVSAFTKWINSRGKKYKLPPWAWVLIALSVVVVLVVAVIVIVKLRD</sequence>
<evidence type="ECO:0000256" key="1">
    <source>
        <dbReference type="ARBA" id="ARBA00023157"/>
    </source>
</evidence>
<dbReference type="InterPro" id="IPR051487">
    <property type="entry name" value="Ser/Thr_Proteases_Immune/Dev"/>
</dbReference>
<feature type="transmembrane region" description="Helical" evidence="3">
    <location>
        <begin position="66"/>
        <end position="87"/>
    </location>
</feature>
<dbReference type="Proteomes" id="UP001152320">
    <property type="component" value="Chromosome 20"/>
</dbReference>
<comment type="caution">
    <text evidence="5">The sequence shown here is derived from an EMBL/GenBank/DDBJ whole genome shotgun (WGS) entry which is preliminary data.</text>
</comment>
<dbReference type="OrthoDB" id="6339452at2759"/>
<keyword evidence="3" id="KW-0812">Transmembrane</keyword>
<reference evidence="5" key="1">
    <citation type="submission" date="2021-10" db="EMBL/GenBank/DDBJ databases">
        <title>Tropical sea cucumber genome reveals ecological adaptation and Cuvierian tubules defense mechanism.</title>
        <authorList>
            <person name="Chen T."/>
        </authorList>
    </citation>
    <scope>NUCLEOTIDE SEQUENCE</scope>
    <source>
        <strain evidence="5">Nanhai2018</strain>
        <tissue evidence="5">Muscle</tissue>
    </source>
</reference>
<evidence type="ECO:0000313" key="6">
    <source>
        <dbReference type="Proteomes" id="UP001152320"/>
    </source>
</evidence>
<dbReference type="InterPro" id="IPR009003">
    <property type="entry name" value="Peptidase_S1_PA"/>
</dbReference>
<dbReference type="InterPro" id="IPR001254">
    <property type="entry name" value="Trypsin_dom"/>
</dbReference>
<comment type="similarity">
    <text evidence="2">Belongs to the peptidase S1 family. CLIP subfamily.</text>
</comment>
<dbReference type="Gene3D" id="2.40.10.10">
    <property type="entry name" value="Trypsin-like serine proteases"/>
    <property type="match status" value="1"/>
</dbReference>
<gene>
    <name evidence="5" type="ORF">HOLleu_37307</name>
</gene>
<keyword evidence="6" id="KW-1185">Reference proteome</keyword>
<name>A0A9Q0YGX9_HOLLE</name>
<proteinExistence type="inferred from homology"/>
<evidence type="ECO:0000256" key="2">
    <source>
        <dbReference type="ARBA" id="ARBA00024195"/>
    </source>
</evidence>
<organism evidence="5 6">
    <name type="scientific">Holothuria leucospilota</name>
    <name type="common">Black long sea cucumber</name>
    <name type="synonym">Mertensiothuria leucospilota</name>
    <dbReference type="NCBI Taxonomy" id="206669"/>
    <lineage>
        <taxon>Eukaryota</taxon>
        <taxon>Metazoa</taxon>
        <taxon>Echinodermata</taxon>
        <taxon>Eleutherozoa</taxon>
        <taxon>Echinozoa</taxon>
        <taxon>Holothuroidea</taxon>
        <taxon>Aspidochirotacea</taxon>
        <taxon>Aspidochirotida</taxon>
        <taxon>Holothuriidae</taxon>
        <taxon>Holothuria</taxon>
    </lineage>
</organism>
<dbReference type="PANTHER" id="PTHR24256">
    <property type="entry name" value="TRYPTASE-RELATED"/>
    <property type="match status" value="1"/>
</dbReference>
<keyword evidence="3" id="KW-1133">Transmembrane helix</keyword>
<dbReference type="SUPFAM" id="SSF50494">
    <property type="entry name" value="Trypsin-like serine proteases"/>
    <property type="match status" value="1"/>
</dbReference>
<dbReference type="EMBL" id="JAIZAY010000020">
    <property type="protein sequence ID" value="KAJ8022418.1"/>
    <property type="molecule type" value="Genomic_DNA"/>
</dbReference>
<evidence type="ECO:0000256" key="3">
    <source>
        <dbReference type="SAM" id="Phobius"/>
    </source>
</evidence>
<keyword evidence="1" id="KW-1015">Disulfide bond</keyword>
<dbReference type="GO" id="GO:0004252">
    <property type="term" value="F:serine-type endopeptidase activity"/>
    <property type="evidence" value="ECO:0007669"/>
    <property type="project" value="InterPro"/>
</dbReference>
<dbReference type="GO" id="GO:0006508">
    <property type="term" value="P:proteolysis"/>
    <property type="evidence" value="ECO:0007669"/>
    <property type="project" value="InterPro"/>
</dbReference>
<feature type="domain" description="Peptidase S1" evidence="4">
    <location>
        <begin position="6"/>
        <end position="54"/>
    </location>
</feature>
<evidence type="ECO:0000259" key="4">
    <source>
        <dbReference type="Pfam" id="PF00089"/>
    </source>
</evidence>
<keyword evidence="3" id="KW-0472">Membrane</keyword>
<accession>A0A9Q0YGX9</accession>
<evidence type="ECO:0000313" key="5">
    <source>
        <dbReference type="EMBL" id="KAJ8022418.1"/>
    </source>
</evidence>
<dbReference type="Pfam" id="PF00089">
    <property type="entry name" value="Trypsin"/>
    <property type="match status" value="1"/>
</dbReference>